<dbReference type="GO" id="GO:0031956">
    <property type="term" value="F:medium-chain fatty acid-CoA ligase activity"/>
    <property type="evidence" value="ECO:0007669"/>
    <property type="project" value="TreeGrafter"/>
</dbReference>
<dbReference type="Pfam" id="PF13193">
    <property type="entry name" value="AMP-binding_C"/>
    <property type="match status" value="1"/>
</dbReference>
<evidence type="ECO:0000256" key="1">
    <source>
        <dbReference type="ARBA" id="ARBA00006432"/>
    </source>
</evidence>
<evidence type="ECO:0000259" key="3">
    <source>
        <dbReference type="Pfam" id="PF13193"/>
    </source>
</evidence>
<dbReference type="PANTHER" id="PTHR43201:SF5">
    <property type="entry name" value="MEDIUM-CHAIN ACYL-COA LIGASE ACSF2, MITOCHONDRIAL"/>
    <property type="match status" value="1"/>
</dbReference>
<dbReference type="EMBL" id="BLJN01000006">
    <property type="protein sequence ID" value="GFE83719.1"/>
    <property type="molecule type" value="Genomic_DNA"/>
</dbReference>
<dbReference type="GO" id="GO:0006631">
    <property type="term" value="P:fatty acid metabolic process"/>
    <property type="evidence" value="ECO:0007669"/>
    <property type="project" value="TreeGrafter"/>
</dbReference>
<sequence length="138" mass="15512">MLGYLNATEGIDEDGWHCTGDLVEVDGEWIMFRGRCTDIINVGGQKVAPVEVEQVILQLDFVQEVIVRGEPHALLGQIVTAKIRLSADDLDIKEAAKRIRAHCQRCLPRYKVPMNIVAVDMSMVDARQKLRRRSVALD</sequence>
<name>A0A829YKJ7_9GAMM</name>
<evidence type="ECO:0000313" key="5">
    <source>
        <dbReference type="Proteomes" id="UP000445000"/>
    </source>
</evidence>
<reference evidence="5" key="1">
    <citation type="submission" date="2020-01" db="EMBL/GenBank/DDBJ databases">
        <title>'Steroidobacter agaridevorans' sp. nov., agar-degrading bacteria isolated from rhizosphere soils.</title>
        <authorList>
            <person name="Ikenaga M."/>
            <person name="Kataoka M."/>
            <person name="Murouchi A."/>
            <person name="Katsuragi S."/>
            <person name="Sakai M."/>
        </authorList>
    </citation>
    <scope>NUCLEOTIDE SEQUENCE [LARGE SCALE GENOMIC DNA]</scope>
    <source>
        <strain evidence="5">YU21-B</strain>
    </source>
</reference>
<protein>
    <recommendedName>
        <fullName evidence="3">AMP-binding enzyme C-terminal domain-containing protein</fullName>
    </recommendedName>
</protein>
<evidence type="ECO:0000256" key="2">
    <source>
        <dbReference type="ARBA" id="ARBA00022598"/>
    </source>
</evidence>
<keyword evidence="2" id="KW-0436">Ligase</keyword>
<feature type="domain" description="AMP-binding enzyme C-terminal" evidence="3">
    <location>
        <begin position="51"/>
        <end position="120"/>
    </location>
</feature>
<proteinExistence type="inferred from homology"/>
<dbReference type="InterPro" id="IPR025110">
    <property type="entry name" value="AMP-bd_C"/>
</dbReference>
<dbReference type="Gene3D" id="3.30.300.30">
    <property type="match status" value="1"/>
</dbReference>
<comment type="similarity">
    <text evidence="1">Belongs to the ATP-dependent AMP-binding enzyme family.</text>
</comment>
<dbReference type="PANTHER" id="PTHR43201">
    <property type="entry name" value="ACYL-COA SYNTHETASE"/>
    <property type="match status" value="1"/>
</dbReference>
<dbReference type="SUPFAM" id="SSF56801">
    <property type="entry name" value="Acetyl-CoA synthetase-like"/>
    <property type="match status" value="1"/>
</dbReference>
<organism evidence="4 5">
    <name type="scientific">Steroidobacter agaridevorans</name>
    <dbReference type="NCBI Taxonomy" id="2695856"/>
    <lineage>
        <taxon>Bacteria</taxon>
        <taxon>Pseudomonadati</taxon>
        <taxon>Pseudomonadota</taxon>
        <taxon>Gammaproteobacteria</taxon>
        <taxon>Steroidobacterales</taxon>
        <taxon>Steroidobacteraceae</taxon>
        <taxon>Steroidobacter</taxon>
    </lineage>
</organism>
<evidence type="ECO:0000313" key="4">
    <source>
        <dbReference type="EMBL" id="GFE83719.1"/>
    </source>
</evidence>
<dbReference type="AlphaFoldDB" id="A0A829YKJ7"/>
<accession>A0A829YKJ7</accession>
<comment type="caution">
    <text evidence="4">The sequence shown here is derived from an EMBL/GenBank/DDBJ whole genome shotgun (WGS) entry which is preliminary data.</text>
</comment>
<dbReference type="InterPro" id="IPR045851">
    <property type="entry name" value="AMP-bd_C_sf"/>
</dbReference>
<dbReference type="Proteomes" id="UP000445000">
    <property type="component" value="Unassembled WGS sequence"/>
</dbReference>
<gene>
    <name evidence="4" type="ORF">GCM10011487_57190</name>
</gene>
<keyword evidence="5" id="KW-1185">Reference proteome</keyword>